<sequence>MAAVFGKCLMLITIIYLARLLLIRDHYRYRITSDGKYSRNTQEKYMANFKKNVLATVAALALAFGVSSAAQAASSPTNFTVNPGSIGAGQISVVGGFHIDETPFVAQALTGNSSELLHANAANNGHYADGYIKYGFFNAGPNNITLYDVASKRTIDLYVKFHLEDTTISTIGSTQKNVVTALSFDFWADIGGDTIFTQAGTNAGGGGIEAAVTNTGNDVLLGSGALTVGLAELNFLGGATLNANTTFTLTNAGKNFFIAPIPFFTMSLSGFNNQSGGAVFNNDGTVAINAGGQTSFNNAVPEPTSLALMGLGLLGVGATVRRRKA</sequence>
<keyword evidence="3" id="KW-1185">Reference proteome</keyword>
<dbReference type="OrthoDB" id="8771723at2"/>
<dbReference type="Pfam" id="PF07589">
    <property type="entry name" value="PEP-CTERM"/>
    <property type="match status" value="1"/>
</dbReference>
<feature type="domain" description="Ice-binding protein C-terminal" evidence="1">
    <location>
        <begin position="299"/>
        <end position="322"/>
    </location>
</feature>
<accession>A0A2G8SZZ0</accession>
<proteinExistence type="predicted"/>
<comment type="caution">
    <text evidence="2">The sequence shown here is derived from an EMBL/GenBank/DDBJ whole genome shotgun (WGS) entry which is preliminary data.</text>
</comment>
<gene>
    <name evidence="2" type="ORF">CR103_12895</name>
</gene>
<organism evidence="2 3">
    <name type="scientific">Massilia psychrophila</name>
    <dbReference type="NCBI Taxonomy" id="1603353"/>
    <lineage>
        <taxon>Bacteria</taxon>
        <taxon>Pseudomonadati</taxon>
        <taxon>Pseudomonadota</taxon>
        <taxon>Betaproteobacteria</taxon>
        <taxon>Burkholderiales</taxon>
        <taxon>Oxalobacteraceae</taxon>
        <taxon>Telluria group</taxon>
        <taxon>Massilia</taxon>
    </lineage>
</organism>
<dbReference type="InterPro" id="IPR013424">
    <property type="entry name" value="Ice-binding_C"/>
</dbReference>
<dbReference type="Proteomes" id="UP000228593">
    <property type="component" value="Unassembled WGS sequence"/>
</dbReference>
<dbReference type="NCBIfam" id="TIGR02595">
    <property type="entry name" value="PEP_CTERM"/>
    <property type="match status" value="1"/>
</dbReference>
<protein>
    <recommendedName>
        <fullName evidence="1">Ice-binding protein C-terminal domain-containing protein</fullName>
    </recommendedName>
</protein>
<reference evidence="2 3" key="1">
    <citation type="submission" date="2017-10" db="EMBL/GenBank/DDBJ databases">
        <title>Massilia psychrophilum sp. nov., a novel purple-pigmented bacterium isolated from Tianshan glacier, Xinjiang Municipality, China.</title>
        <authorList>
            <person name="Wang H."/>
        </authorList>
    </citation>
    <scope>NUCLEOTIDE SEQUENCE [LARGE SCALE GENOMIC DNA]</scope>
    <source>
        <strain evidence="2 3">JCM 30813</strain>
    </source>
</reference>
<dbReference type="RefSeq" id="WP_099916398.1">
    <property type="nucleotide sequence ID" value="NZ_PDOB01000019.1"/>
</dbReference>
<dbReference type="EMBL" id="PDOB01000019">
    <property type="protein sequence ID" value="PIL39375.1"/>
    <property type="molecule type" value="Genomic_DNA"/>
</dbReference>
<name>A0A2G8SZZ0_9BURK</name>
<dbReference type="AlphaFoldDB" id="A0A2G8SZZ0"/>
<evidence type="ECO:0000313" key="3">
    <source>
        <dbReference type="Proteomes" id="UP000228593"/>
    </source>
</evidence>
<dbReference type="NCBIfam" id="NF033554">
    <property type="entry name" value="floc_PepA"/>
    <property type="match status" value="1"/>
</dbReference>
<evidence type="ECO:0000313" key="2">
    <source>
        <dbReference type="EMBL" id="PIL39375.1"/>
    </source>
</evidence>
<evidence type="ECO:0000259" key="1">
    <source>
        <dbReference type="Pfam" id="PF07589"/>
    </source>
</evidence>